<reference evidence="1 2" key="1">
    <citation type="submission" date="2016-01" db="EMBL/GenBank/DDBJ databases">
        <title>Genome sequence of Oerskovia enterophila VJag, an agar and cellulose degrading bacterium.</title>
        <authorList>
            <person name="Poehlein A."/>
            <person name="Jag V."/>
            <person name="Bengelsdorf F."/>
            <person name="Duerre P."/>
            <person name="Daniel R."/>
        </authorList>
    </citation>
    <scope>NUCLEOTIDE SEQUENCE [LARGE SCALE GENOMIC DNA]</scope>
    <source>
        <strain evidence="1 2">VJag</strain>
    </source>
</reference>
<dbReference type="SUPFAM" id="SSF141694">
    <property type="entry name" value="AF2212/PG0164-like"/>
    <property type="match status" value="1"/>
</dbReference>
<proteinExistence type="predicted"/>
<dbReference type="InterPro" id="IPR037079">
    <property type="entry name" value="AF2212/PG0164-like_sf"/>
</dbReference>
<dbReference type="PATRIC" id="fig|43678.3.peg.2133"/>
<protein>
    <recommendedName>
        <fullName evidence="3">DUF1905 domain-containing protein</fullName>
    </recommendedName>
</protein>
<dbReference type="AlphaFoldDB" id="A0A161XEV5"/>
<comment type="caution">
    <text evidence="1">The sequence shown here is derived from an EMBL/GenBank/DDBJ whole genome shotgun (WGS) entry which is preliminary data.</text>
</comment>
<dbReference type="OrthoDB" id="9808666at2"/>
<dbReference type="Proteomes" id="UP000076447">
    <property type="component" value="Unassembled WGS sequence"/>
</dbReference>
<evidence type="ECO:0000313" key="2">
    <source>
        <dbReference type="Proteomes" id="UP000076447"/>
    </source>
</evidence>
<sequence length="100" mass="10939">MVGTRYEFEAELWRWTARSDTWVFAALPTDVSDEIADSPLPPAGFGSVKVEVTLGGSRWSTSVFPDAERRTFVLPVKAAVRRAEGVAVGDTVRIAVETLI</sequence>
<evidence type="ECO:0000313" key="1">
    <source>
        <dbReference type="EMBL" id="KZM35257.1"/>
    </source>
</evidence>
<dbReference type="InterPro" id="IPR015018">
    <property type="entry name" value="DUF1905"/>
</dbReference>
<accession>A0A161XEV5</accession>
<organism evidence="1 2">
    <name type="scientific">Oerskovia enterophila</name>
    <dbReference type="NCBI Taxonomy" id="43678"/>
    <lineage>
        <taxon>Bacteria</taxon>
        <taxon>Bacillati</taxon>
        <taxon>Actinomycetota</taxon>
        <taxon>Actinomycetes</taxon>
        <taxon>Micrococcales</taxon>
        <taxon>Cellulomonadaceae</taxon>
        <taxon>Oerskovia</taxon>
    </lineage>
</organism>
<dbReference type="Gene3D" id="2.40.30.100">
    <property type="entry name" value="AF2212/PG0164-like"/>
    <property type="match status" value="1"/>
</dbReference>
<dbReference type="EMBL" id="LRIE01000072">
    <property type="protein sequence ID" value="KZM35257.1"/>
    <property type="molecule type" value="Genomic_DNA"/>
</dbReference>
<dbReference type="Pfam" id="PF08922">
    <property type="entry name" value="DUF1905"/>
    <property type="match status" value="1"/>
</dbReference>
<dbReference type="STRING" id="43678.OJAG_20450"/>
<name>A0A161XEV5_9CELL</name>
<dbReference type="RefSeq" id="WP_068708480.1">
    <property type="nucleotide sequence ID" value="NZ_LRIE01000072.1"/>
</dbReference>
<gene>
    <name evidence="1" type="ORF">OJAG_20450</name>
</gene>
<evidence type="ECO:0008006" key="3">
    <source>
        <dbReference type="Google" id="ProtNLM"/>
    </source>
</evidence>